<dbReference type="OrthoDB" id="483at2"/>
<sequence length="931" mass="98329">MSGGRDVARTALLLGEAGSGKTALLEAAAEYARQVGTRVLLSRGCEVEAEQSFAGLHQLVRPLLPEAGALPAHQREAVEAAFGIAAATQPHDPAPLRIGVLNLLAGAARRRPLLLIVDDVQHFDRDSRDVLGFVTRRLSGEAVTVLIAARGQTPPAGLVPDLPLVPLAPLDPAAAARLLDAQPHPPAGRARIDLLAQAAGNPLAIIELARAHRAGEPLPGSPGAGRNLSGEPSGGGLPQTLRIQEMFAARLRALPPATRRLVLYAAAASEYESLETIMAAAGAVGGLDGWAPAEEAGLVRIAEGRIAFRHPLMRAAAYHAATAHQRQRAHADLAAVLGDDPARRAWHLAAACLGQDESVAAALEDTAELALRRGGFFAAARALERAAECSPEPVDRARRYTKALRAAGDAGDPCWVAELYTKVTALTEDRELLADAAVGAGLSLSLFGRQRQGFAVLTSVLKPRPPESGGTVLALASALQAVAFQSGLPEFRRPIAALLAHVGAGESDPAAVAVRAAALAGAEPVRAPELLRSLRRPGVPQAAPGMPEITRLQAIGATAWYADESDVCVEVFRRTYTLLAAYGSMGPAAPSLAAMGAALIDTGRWAEADEHLETVATLAAVHKLRHLEIDAEALRVTLRALRGEPAAMPQDPAWTAVALEENRATHARLLRAAGTAAAAAGDFDTAFRHLRPLFGESSAGRASDKIGEHRANGARSVRGEGGQAREPLHYFLAHRAIADLAAAAQRTGRQEEAAAVLRNVREAAGPRPTTRMTLLMHHAAALIGDLKDAEHHFRLATVNPAGDQWPLARAQARLHYAQWLRRRRRPLDARPLLATALETFVRLGAAGLAGEARGELRASGAALSPATADPLSELTAQQRQIVRLAAQGLRNREIAEQLMLSVRTISSHLYNVYPKLGVSSRHQLRALFDDL</sequence>
<dbReference type="SMART" id="SM00382">
    <property type="entry name" value="AAA"/>
    <property type="match status" value="1"/>
</dbReference>
<dbReference type="STRING" id="1909395.BKM31_07115"/>
<dbReference type="InterPro" id="IPR036388">
    <property type="entry name" value="WH-like_DNA-bd_sf"/>
</dbReference>
<feature type="compositionally biased region" description="Basic and acidic residues" evidence="3">
    <location>
        <begin position="702"/>
        <end position="711"/>
    </location>
</feature>
<dbReference type="InterPro" id="IPR027417">
    <property type="entry name" value="P-loop_NTPase"/>
</dbReference>
<dbReference type="InterPro" id="IPR041664">
    <property type="entry name" value="AAA_16"/>
</dbReference>
<dbReference type="SUPFAM" id="SSF52540">
    <property type="entry name" value="P-loop containing nucleoside triphosphate hydrolases"/>
    <property type="match status" value="1"/>
</dbReference>
<accession>A0A1V0AJ15</accession>
<dbReference type="AlphaFoldDB" id="A0A1V0AJ15"/>
<evidence type="ECO:0000259" key="4">
    <source>
        <dbReference type="PROSITE" id="PS50043"/>
    </source>
</evidence>
<feature type="region of interest" description="Disordered" evidence="3">
    <location>
        <begin position="216"/>
        <end position="236"/>
    </location>
</feature>
<keyword evidence="1" id="KW-0547">Nucleotide-binding</keyword>
<dbReference type="PROSITE" id="PS50043">
    <property type="entry name" value="HTH_LUXR_2"/>
    <property type="match status" value="1"/>
</dbReference>
<evidence type="ECO:0000256" key="1">
    <source>
        <dbReference type="ARBA" id="ARBA00022741"/>
    </source>
</evidence>
<dbReference type="GO" id="GO:0005524">
    <property type="term" value="F:ATP binding"/>
    <property type="evidence" value="ECO:0007669"/>
    <property type="project" value="UniProtKB-KW"/>
</dbReference>
<proteinExistence type="predicted"/>
<dbReference type="PANTHER" id="PTHR16305">
    <property type="entry name" value="TESTICULAR SOLUBLE ADENYLYL CYCLASE"/>
    <property type="match status" value="1"/>
</dbReference>
<dbReference type="EMBL" id="CP017717">
    <property type="protein sequence ID" value="AQZ70196.1"/>
    <property type="molecule type" value="Genomic_DNA"/>
</dbReference>
<feature type="region of interest" description="Disordered" evidence="3">
    <location>
        <begin position="698"/>
        <end position="720"/>
    </location>
</feature>
<organism evidence="5 6">
    <name type="scientific">[Actinomadura] parvosata subsp. kistnae</name>
    <dbReference type="NCBI Taxonomy" id="1909395"/>
    <lineage>
        <taxon>Bacteria</taxon>
        <taxon>Bacillati</taxon>
        <taxon>Actinomycetota</taxon>
        <taxon>Actinomycetes</taxon>
        <taxon>Streptosporangiales</taxon>
        <taxon>Streptosporangiaceae</taxon>
        <taxon>Nonomuraea</taxon>
    </lineage>
</organism>
<dbReference type="InterPro" id="IPR000792">
    <property type="entry name" value="Tscrpt_reg_LuxR_C"/>
</dbReference>
<dbReference type="InterPro" id="IPR003593">
    <property type="entry name" value="AAA+_ATPase"/>
</dbReference>
<dbReference type="SMART" id="SM00421">
    <property type="entry name" value="HTH_LUXR"/>
    <property type="match status" value="1"/>
</dbReference>
<dbReference type="Gene3D" id="1.10.10.10">
    <property type="entry name" value="Winged helix-like DNA-binding domain superfamily/Winged helix DNA-binding domain"/>
    <property type="match status" value="1"/>
</dbReference>
<dbReference type="GO" id="GO:0006355">
    <property type="term" value="P:regulation of DNA-templated transcription"/>
    <property type="evidence" value="ECO:0007669"/>
    <property type="project" value="InterPro"/>
</dbReference>
<evidence type="ECO:0000256" key="2">
    <source>
        <dbReference type="ARBA" id="ARBA00022840"/>
    </source>
</evidence>
<gene>
    <name evidence="5" type="ORF">BKM31_07115</name>
</gene>
<dbReference type="Pfam" id="PF13191">
    <property type="entry name" value="AAA_16"/>
    <property type="match status" value="1"/>
</dbReference>
<evidence type="ECO:0000313" key="5">
    <source>
        <dbReference type="EMBL" id="AQZ70196.1"/>
    </source>
</evidence>
<dbReference type="Proteomes" id="UP000190797">
    <property type="component" value="Chromosome"/>
</dbReference>
<dbReference type="GO" id="GO:0005737">
    <property type="term" value="C:cytoplasm"/>
    <property type="evidence" value="ECO:0007669"/>
    <property type="project" value="TreeGrafter"/>
</dbReference>
<keyword evidence="2" id="KW-0067">ATP-binding</keyword>
<name>A0A1V0AJ15_9ACTN</name>
<feature type="domain" description="HTH luxR-type" evidence="4">
    <location>
        <begin position="867"/>
        <end position="931"/>
    </location>
</feature>
<dbReference type="PROSITE" id="PS00622">
    <property type="entry name" value="HTH_LUXR_1"/>
    <property type="match status" value="1"/>
</dbReference>
<dbReference type="SUPFAM" id="SSF46894">
    <property type="entry name" value="C-terminal effector domain of the bipartite response regulators"/>
    <property type="match status" value="1"/>
</dbReference>
<dbReference type="PRINTS" id="PR00038">
    <property type="entry name" value="HTHLUXR"/>
</dbReference>
<dbReference type="GO" id="GO:0004016">
    <property type="term" value="F:adenylate cyclase activity"/>
    <property type="evidence" value="ECO:0007669"/>
    <property type="project" value="TreeGrafter"/>
</dbReference>
<evidence type="ECO:0000313" key="6">
    <source>
        <dbReference type="Proteomes" id="UP000190797"/>
    </source>
</evidence>
<evidence type="ECO:0000256" key="3">
    <source>
        <dbReference type="SAM" id="MobiDB-lite"/>
    </source>
</evidence>
<dbReference type="Pfam" id="PF00196">
    <property type="entry name" value="GerE"/>
    <property type="match status" value="1"/>
</dbReference>
<dbReference type="CDD" id="cd06170">
    <property type="entry name" value="LuxR_C_like"/>
    <property type="match status" value="1"/>
</dbReference>
<dbReference type="KEGG" id="noa:BKM31_07115"/>
<keyword evidence="6" id="KW-1185">Reference proteome</keyword>
<reference evidence="6" key="1">
    <citation type="journal article" date="2017" name="Med. Chem. Commun.">
        <title>Nonomuraea sp. ATCC 55076 harbours the largest actinomycete chromosome to date and the kistamicin biosynthetic gene cluster.</title>
        <authorList>
            <person name="Nazari B."/>
            <person name="Forneris C.C."/>
            <person name="Gibson M.I."/>
            <person name="Moon K."/>
            <person name="Schramma K.R."/>
            <person name="Seyedsayamdost M.R."/>
        </authorList>
    </citation>
    <scope>NUCLEOTIDE SEQUENCE [LARGE SCALE GENOMIC DNA]</scope>
    <source>
        <strain evidence="6">ATCC 55076</strain>
    </source>
</reference>
<dbReference type="GO" id="GO:0003677">
    <property type="term" value="F:DNA binding"/>
    <property type="evidence" value="ECO:0007669"/>
    <property type="project" value="InterPro"/>
</dbReference>
<dbReference type="PANTHER" id="PTHR16305:SF35">
    <property type="entry name" value="TRANSCRIPTIONAL ACTIVATOR DOMAIN"/>
    <property type="match status" value="1"/>
</dbReference>
<dbReference type="InterPro" id="IPR016032">
    <property type="entry name" value="Sig_transdc_resp-reg_C-effctor"/>
</dbReference>
<protein>
    <recommendedName>
        <fullName evidence="4">HTH luxR-type domain-containing protein</fullName>
    </recommendedName>
</protein>